<dbReference type="EMBL" id="BQNB010012956">
    <property type="protein sequence ID" value="GJT10016.1"/>
    <property type="molecule type" value="Genomic_DNA"/>
</dbReference>
<gene>
    <name evidence="2" type="ORF">Tco_0857058</name>
</gene>
<keyword evidence="3" id="KW-1185">Reference proteome</keyword>
<organism evidence="2 3">
    <name type="scientific">Tanacetum coccineum</name>
    <dbReference type="NCBI Taxonomy" id="301880"/>
    <lineage>
        <taxon>Eukaryota</taxon>
        <taxon>Viridiplantae</taxon>
        <taxon>Streptophyta</taxon>
        <taxon>Embryophyta</taxon>
        <taxon>Tracheophyta</taxon>
        <taxon>Spermatophyta</taxon>
        <taxon>Magnoliopsida</taxon>
        <taxon>eudicotyledons</taxon>
        <taxon>Gunneridae</taxon>
        <taxon>Pentapetalae</taxon>
        <taxon>asterids</taxon>
        <taxon>campanulids</taxon>
        <taxon>Asterales</taxon>
        <taxon>Asteraceae</taxon>
        <taxon>Asteroideae</taxon>
        <taxon>Anthemideae</taxon>
        <taxon>Anthemidinae</taxon>
        <taxon>Tanacetum</taxon>
    </lineage>
</organism>
<dbReference type="Pfam" id="PF13963">
    <property type="entry name" value="Transpos_assoc"/>
    <property type="match status" value="1"/>
</dbReference>
<comment type="caution">
    <text evidence="2">The sequence shown here is derived from an EMBL/GenBank/DDBJ whole genome shotgun (WGS) entry which is preliminary data.</text>
</comment>
<feature type="non-terminal residue" evidence="2">
    <location>
        <position position="180"/>
    </location>
</feature>
<evidence type="ECO:0000313" key="3">
    <source>
        <dbReference type="Proteomes" id="UP001151760"/>
    </source>
</evidence>
<reference evidence="2" key="2">
    <citation type="submission" date="2022-01" db="EMBL/GenBank/DDBJ databases">
        <authorList>
            <person name="Yamashiro T."/>
            <person name="Shiraishi A."/>
            <person name="Satake H."/>
            <person name="Nakayama K."/>
        </authorList>
    </citation>
    <scope>NUCLEOTIDE SEQUENCE</scope>
</reference>
<accession>A0ABQ5B5W1</accession>
<reference evidence="2" key="1">
    <citation type="journal article" date="2022" name="Int. J. Mol. Sci.">
        <title>Draft Genome of Tanacetum Coccineum: Genomic Comparison of Closely Related Tanacetum-Family Plants.</title>
        <authorList>
            <person name="Yamashiro T."/>
            <person name="Shiraishi A."/>
            <person name="Nakayama K."/>
            <person name="Satake H."/>
        </authorList>
    </citation>
    <scope>NUCLEOTIDE SEQUENCE</scope>
</reference>
<proteinExistence type="predicted"/>
<protein>
    <submittedName>
        <fullName evidence="2">Transposon, En/Spm-like, transposase-associated domain protein</fullName>
    </submittedName>
</protein>
<sequence length="180" mass="21007">MYIIVMSASKDRGWMYKRRNNEGHLCSYYQSKVSEFLNFAFSIKKVVEVRTLGSKVVFRIKCPCSMCKIKVFKERHEVEYDLWSNGFIRGYTTWYAHGERKSKPKEIGKCSKSMEVDDVGGCTRMILDMLEADHEQAPNLHSEPLEEQSPNSYAKEYYDMLEADDEPLYEGCQKYSTLEA</sequence>
<dbReference type="InterPro" id="IPR029480">
    <property type="entry name" value="Transpos_assoc"/>
</dbReference>
<evidence type="ECO:0000313" key="2">
    <source>
        <dbReference type="EMBL" id="GJT10016.1"/>
    </source>
</evidence>
<evidence type="ECO:0000259" key="1">
    <source>
        <dbReference type="Pfam" id="PF13963"/>
    </source>
</evidence>
<dbReference type="Proteomes" id="UP001151760">
    <property type="component" value="Unassembled WGS sequence"/>
</dbReference>
<name>A0ABQ5B5W1_9ASTR</name>
<feature type="domain" description="Transposase-associated" evidence="1">
    <location>
        <begin position="12"/>
        <end position="99"/>
    </location>
</feature>